<reference evidence="2" key="2">
    <citation type="journal article" date="2024" name="Plant">
        <title>Genomic evolution and insights into agronomic trait innovations of Sesamum species.</title>
        <authorList>
            <person name="Miao H."/>
            <person name="Wang L."/>
            <person name="Qu L."/>
            <person name="Liu H."/>
            <person name="Sun Y."/>
            <person name="Le M."/>
            <person name="Wang Q."/>
            <person name="Wei S."/>
            <person name="Zheng Y."/>
            <person name="Lin W."/>
            <person name="Duan Y."/>
            <person name="Cao H."/>
            <person name="Xiong S."/>
            <person name="Wang X."/>
            <person name="Wei L."/>
            <person name="Li C."/>
            <person name="Ma Q."/>
            <person name="Ju M."/>
            <person name="Zhao R."/>
            <person name="Li G."/>
            <person name="Mu C."/>
            <person name="Tian Q."/>
            <person name="Mei H."/>
            <person name="Zhang T."/>
            <person name="Gao T."/>
            <person name="Zhang H."/>
        </authorList>
    </citation>
    <scope>NUCLEOTIDE SEQUENCE</scope>
    <source>
        <strain evidence="2">KEN8</strain>
    </source>
</reference>
<dbReference type="PANTHER" id="PTHR12956:SF13">
    <property type="entry name" value="ALKALINE CERAMIDASE TOD1"/>
    <property type="match status" value="1"/>
</dbReference>
<dbReference type="InterPro" id="IPR006852">
    <property type="entry name" value="TOD1_MUCI70"/>
</dbReference>
<sequence>MPFLLLVPHAIPLFTSDYGSVFEEIKQLCANSTAFGAHSALRYMQGSAESFGGNLSFQKRESYFDHREDGTKIPCGFLRRFPISDSDRISMEKCDGVVVASAIFNDHDKVRQPRGLGSKTLDYVCFFMFVDDATLKTLHFHNMVSTTSEEVLKIGAWRIVNVSAEYLYKNAAMNGVIPKYLIHRLFPNSKYSIWVDAKLQLVVDPLLLIHSLVVKEKVDMAISRHPYFVHTMEEAVATARWKKWWDVNALKIQMETYCENGLQPWNSNKPYPTDVPDSALILRKHSLATNLFSCLLFNELEAFNPRDQLAFAYVRDKMSPKLNLNMFEVEVFEQVAIEYRHNLKGGGSSLGPKAKMASSDLLANGTGGGCEGRHNEATGFVWLRQKKSKTHVFRAISRSVWYDTEVTAFVEDRRMKRLTGVKSKELLIWVTISDISIHDPSSGKITFGTPTGISRSFPVSAFEEEEGRRKRSDPVGLGLGVGVGFQWKGNNPVVWCF</sequence>
<dbReference type="AlphaFoldDB" id="A0AAW2N3B1"/>
<proteinExistence type="predicted"/>
<dbReference type="InterPro" id="IPR036758">
    <property type="entry name" value="At5g01610-like"/>
</dbReference>
<dbReference type="InterPro" id="IPR048354">
    <property type="entry name" value="TOD1_MUCI70_glycTrfase_dom"/>
</dbReference>
<dbReference type="SUPFAM" id="SSF141562">
    <property type="entry name" value="At5g01610-like"/>
    <property type="match status" value="1"/>
</dbReference>
<comment type="caution">
    <text evidence="2">The sequence shown here is derived from an EMBL/GenBank/DDBJ whole genome shotgun (WGS) entry which is preliminary data.</text>
</comment>
<feature type="domain" description="TOD1/MUCI70 glycosyltransferase-like" evidence="1">
    <location>
        <begin position="46"/>
        <end position="341"/>
    </location>
</feature>
<evidence type="ECO:0000259" key="1">
    <source>
        <dbReference type="Pfam" id="PF04765"/>
    </source>
</evidence>
<dbReference type="InterPro" id="IPR007493">
    <property type="entry name" value="DUF538"/>
</dbReference>
<name>A0AAW2N3B1_9LAMI</name>
<protein>
    <recommendedName>
        <fullName evidence="1">TOD1/MUCI70 glycosyltransferase-like domain-containing protein</fullName>
    </recommendedName>
</protein>
<dbReference type="EMBL" id="JACGWM010000012">
    <property type="protein sequence ID" value="KAL0337463.1"/>
    <property type="molecule type" value="Genomic_DNA"/>
</dbReference>
<evidence type="ECO:0000313" key="2">
    <source>
        <dbReference type="EMBL" id="KAL0337463.1"/>
    </source>
</evidence>
<reference evidence="2" key="1">
    <citation type="submission" date="2020-06" db="EMBL/GenBank/DDBJ databases">
        <authorList>
            <person name="Li T."/>
            <person name="Hu X."/>
            <person name="Zhang T."/>
            <person name="Song X."/>
            <person name="Zhang H."/>
            <person name="Dai N."/>
            <person name="Sheng W."/>
            <person name="Hou X."/>
            <person name="Wei L."/>
        </authorList>
    </citation>
    <scope>NUCLEOTIDE SEQUENCE</scope>
    <source>
        <strain evidence="2">KEN8</strain>
        <tissue evidence="2">Leaf</tissue>
    </source>
</reference>
<organism evidence="2">
    <name type="scientific">Sesamum calycinum</name>
    <dbReference type="NCBI Taxonomy" id="2727403"/>
    <lineage>
        <taxon>Eukaryota</taxon>
        <taxon>Viridiplantae</taxon>
        <taxon>Streptophyta</taxon>
        <taxon>Embryophyta</taxon>
        <taxon>Tracheophyta</taxon>
        <taxon>Spermatophyta</taxon>
        <taxon>Magnoliopsida</taxon>
        <taxon>eudicotyledons</taxon>
        <taxon>Gunneridae</taxon>
        <taxon>Pentapetalae</taxon>
        <taxon>asterids</taxon>
        <taxon>lamiids</taxon>
        <taxon>Lamiales</taxon>
        <taxon>Pedaliaceae</taxon>
        <taxon>Sesamum</taxon>
    </lineage>
</organism>
<dbReference type="Pfam" id="PF04765">
    <property type="entry name" value="TOD1_MUCI70"/>
    <property type="match status" value="1"/>
</dbReference>
<dbReference type="PANTHER" id="PTHR12956">
    <property type="entry name" value="ALKALINE CERAMIDASE-RELATED"/>
    <property type="match status" value="1"/>
</dbReference>
<gene>
    <name evidence="2" type="ORF">Scaly_2021400</name>
</gene>
<dbReference type="Gene3D" id="2.30.240.10">
    <property type="entry name" value="At5g01610-like"/>
    <property type="match status" value="1"/>
</dbReference>
<accession>A0AAW2N3B1</accession>
<dbReference type="Pfam" id="PF04398">
    <property type="entry name" value="DUF538"/>
    <property type="match status" value="1"/>
</dbReference>